<proteinExistence type="predicted"/>
<sequence length="69" mass="6788">MRRGTAMSAALTLCGYSASGSPVRRARLKFNLADASALACGLLMVGYAGGVKAGIALPPVPALAAPAKG</sequence>
<comment type="caution">
    <text evidence="1">The sequence shown here is derived from an EMBL/GenBank/DDBJ whole genome shotgun (WGS) entry which is preliminary data.</text>
</comment>
<dbReference type="Proteomes" id="UP000606490">
    <property type="component" value="Unassembled WGS sequence"/>
</dbReference>
<gene>
    <name evidence="1" type="ORF">JMJ55_08040</name>
</gene>
<evidence type="ECO:0000313" key="2">
    <source>
        <dbReference type="Proteomes" id="UP000606490"/>
    </source>
</evidence>
<organism evidence="1 2">
    <name type="scientific">Belnapia mucosa</name>
    <dbReference type="NCBI Taxonomy" id="2804532"/>
    <lineage>
        <taxon>Bacteria</taxon>
        <taxon>Pseudomonadati</taxon>
        <taxon>Pseudomonadota</taxon>
        <taxon>Alphaproteobacteria</taxon>
        <taxon>Acetobacterales</taxon>
        <taxon>Roseomonadaceae</taxon>
        <taxon>Belnapia</taxon>
    </lineage>
</organism>
<name>A0ABS1V3K0_9PROT</name>
<reference evidence="1 2" key="1">
    <citation type="submission" date="2021-01" db="EMBL/GenBank/DDBJ databases">
        <title>Belnapia mucosa sp. nov. and Belnapia arida sp. nov., isolated from the Tabernas Desert (Almeria, Spain).</title>
        <authorList>
            <person name="Molina-Menor E."/>
            <person name="Vidal-Verdu A."/>
            <person name="Calonge A."/>
            <person name="Satari L."/>
            <person name="Pereto Magraner J."/>
            <person name="Porcar Miralles M."/>
        </authorList>
    </citation>
    <scope>NUCLEOTIDE SEQUENCE [LARGE SCALE GENOMIC DNA]</scope>
    <source>
        <strain evidence="1 2">T6</strain>
    </source>
</reference>
<protein>
    <submittedName>
        <fullName evidence="1">Uncharacterized protein</fullName>
    </submittedName>
</protein>
<dbReference type="EMBL" id="JAEUXJ010000002">
    <property type="protein sequence ID" value="MBL6455269.1"/>
    <property type="molecule type" value="Genomic_DNA"/>
</dbReference>
<accession>A0ABS1V3K0</accession>
<evidence type="ECO:0000313" key="1">
    <source>
        <dbReference type="EMBL" id="MBL6455269.1"/>
    </source>
</evidence>
<dbReference type="RefSeq" id="WP_202824977.1">
    <property type="nucleotide sequence ID" value="NZ_JAEUXJ010000002.1"/>
</dbReference>
<keyword evidence="2" id="KW-1185">Reference proteome</keyword>